<reference evidence="2" key="1">
    <citation type="journal article" date="2020" name="Fungal Divers.">
        <title>Resolving the Mortierellaceae phylogeny through synthesis of multi-gene phylogenetics and phylogenomics.</title>
        <authorList>
            <person name="Vandepol N."/>
            <person name="Liber J."/>
            <person name="Desiro A."/>
            <person name="Na H."/>
            <person name="Kennedy M."/>
            <person name="Barry K."/>
            <person name="Grigoriev I.V."/>
            <person name="Miller A.N."/>
            <person name="O'Donnell K."/>
            <person name="Stajich J.E."/>
            <person name="Bonito G."/>
        </authorList>
    </citation>
    <scope>NUCLEOTIDE SEQUENCE</scope>
    <source>
        <strain evidence="2">KOD948</strain>
    </source>
</reference>
<gene>
    <name evidence="2" type="primary">PRC1</name>
    <name evidence="2" type="ORF">BG011_002461</name>
</gene>
<protein>
    <submittedName>
        <fullName evidence="2">Carboxypeptidase C prc1</fullName>
    </submittedName>
</protein>
<dbReference type="InterPro" id="IPR007145">
    <property type="entry name" value="MAP65_Ase1_PRC1"/>
</dbReference>
<dbReference type="GO" id="GO:0005737">
    <property type="term" value="C:cytoplasm"/>
    <property type="evidence" value="ECO:0007669"/>
    <property type="project" value="TreeGrafter"/>
</dbReference>
<feature type="region of interest" description="Disordered" evidence="1">
    <location>
        <begin position="655"/>
        <end position="707"/>
    </location>
</feature>
<dbReference type="EMBL" id="JAAAJA010000018">
    <property type="protein sequence ID" value="KAG0266342.1"/>
    <property type="molecule type" value="Genomic_DNA"/>
</dbReference>
<accession>A0A9P6QIJ5</accession>
<proteinExistence type="predicted"/>
<dbReference type="PANTHER" id="PTHR19321">
    <property type="entry name" value="PROTEIN REGULATOR OF CYTOKINESIS 1 PRC1-RELATED"/>
    <property type="match status" value="1"/>
</dbReference>
<evidence type="ECO:0000313" key="2">
    <source>
        <dbReference type="EMBL" id="KAG0266342.1"/>
    </source>
</evidence>
<keyword evidence="2" id="KW-0645">Protease</keyword>
<keyword evidence="2" id="KW-0378">Hydrolase</keyword>
<dbReference type="Gene3D" id="1.20.58.1520">
    <property type="match status" value="1"/>
</dbReference>
<dbReference type="Pfam" id="PF03999">
    <property type="entry name" value="MAP65_ASE1"/>
    <property type="match status" value="1"/>
</dbReference>
<feature type="region of interest" description="Disordered" evidence="1">
    <location>
        <begin position="493"/>
        <end position="571"/>
    </location>
</feature>
<organism evidence="2 3">
    <name type="scientific">Mortierella polycephala</name>
    <dbReference type="NCBI Taxonomy" id="41804"/>
    <lineage>
        <taxon>Eukaryota</taxon>
        <taxon>Fungi</taxon>
        <taxon>Fungi incertae sedis</taxon>
        <taxon>Mucoromycota</taxon>
        <taxon>Mortierellomycotina</taxon>
        <taxon>Mortierellomycetes</taxon>
        <taxon>Mortierellales</taxon>
        <taxon>Mortierellaceae</taxon>
        <taxon>Mortierella</taxon>
    </lineage>
</organism>
<dbReference type="OrthoDB" id="642895at2759"/>
<dbReference type="PANTHER" id="PTHR19321:SF41">
    <property type="entry name" value="FASCETTO-RELATED"/>
    <property type="match status" value="1"/>
</dbReference>
<dbReference type="Proteomes" id="UP000726737">
    <property type="component" value="Unassembled WGS sequence"/>
</dbReference>
<evidence type="ECO:0000313" key="3">
    <source>
        <dbReference type="Proteomes" id="UP000726737"/>
    </source>
</evidence>
<evidence type="ECO:0000256" key="1">
    <source>
        <dbReference type="SAM" id="MobiDB-lite"/>
    </source>
</evidence>
<dbReference type="GO" id="GO:0004180">
    <property type="term" value="F:carboxypeptidase activity"/>
    <property type="evidence" value="ECO:0007669"/>
    <property type="project" value="UniProtKB-KW"/>
</dbReference>
<sequence>MDSNPSTTTSAPTTVALTESTPSSGLLTLVPSGSRTVCLTPEPFKALDNDQDAIWQVLADLDRFAGEARKDRLLLAAEIEDLMSTIDEHCQQLGLDPTNACQLLILPFTATISLTTRQALYWACDDLYQDIVRRKQKIEIWVSRIITIAENIRETPEVYLETNMPPMSKARILQLERTYRVLEREWMERLQRFQSMVGMLRVRWDQCAYLPLDDYDHALNKLFALAEMQDSAAQNSYFRIEAPLCLSKECLTSLSTKLANLDQNFYTRQSRIRAMEHVLGLIYQDLKTSADKRVIFRNEATVKYAAELGRELKGLQLELTARKLFLSGERWAALHTVWDSCLIGEQQRENFKRMIDDVASYVEKLKQIQSEIDLCDRQFSRSGAVYKLMMTRSNHIEKMIAFEHTARDPKRLFQSSFQLMEEDKFRRRAYPTLLKLENTLLGSIKKYEMDHGEDFMYEGAPYIETLQTEIDHRHVNETVFAKFTPVIAAPTRSQTTQIMGRPVSPILATSTPAATPRPSQPLRRPTSTVRPENTRRSITLPSQLSASVESSFNQYKGPQPTSADKEDNQPPTLRSLLLSHQENTYSTSTSSLGSLQSLQSKLSPSCFSVASTSTTTSTCTSTTSSPATDVISNSGTSYFGQMSSSTATLVTASSSLSLNSDPTNPKQEQRSVQSNGIKTPPGSPVRLVGPKTSQAHPQISPGRRIVL</sequence>
<feature type="compositionally biased region" description="Polar residues" evidence="1">
    <location>
        <begin position="525"/>
        <end position="562"/>
    </location>
</feature>
<dbReference type="GO" id="GO:0008017">
    <property type="term" value="F:microtubule binding"/>
    <property type="evidence" value="ECO:0007669"/>
    <property type="project" value="InterPro"/>
</dbReference>
<keyword evidence="2" id="KW-0121">Carboxypeptidase</keyword>
<dbReference type="AlphaFoldDB" id="A0A9P6QIJ5"/>
<dbReference type="GO" id="GO:1990023">
    <property type="term" value="C:mitotic spindle midzone"/>
    <property type="evidence" value="ECO:0007669"/>
    <property type="project" value="TreeGrafter"/>
</dbReference>
<feature type="compositionally biased region" description="Polar residues" evidence="1">
    <location>
        <begin position="661"/>
        <end position="677"/>
    </location>
</feature>
<dbReference type="GO" id="GO:0051256">
    <property type="term" value="P:mitotic spindle midzone assembly"/>
    <property type="evidence" value="ECO:0007669"/>
    <property type="project" value="TreeGrafter"/>
</dbReference>
<name>A0A9P6QIJ5_9FUNG</name>
<keyword evidence="3" id="KW-1185">Reference proteome</keyword>
<comment type="caution">
    <text evidence="2">The sequence shown here is derived from an EMBL/GenBank/DDBJ whole genome shotgun (WGS) entry which is preliminary data.</text>
</comment>